<evidence type="ECO:0000313" key="4">
    <source>
        <dbReference type="EMBL" id="ABD05725.1"/>
    </source>
</evidence>
<dbReference type="PANTHER" id="PTHR43208:SF1">
    <property type="entry name" value="ABC TRANSPORTER SUBSTRATE-BINDING PROTEIN"/>
    <property type="match status" value="1"/>
</dbReference>
<keyword evidence="4" id="KW-0449">Lipoprotein</keyword>
<keyword evidence="5" id="KW-1185">Reference proteome</keyword>
<accession>Q2J1D5</accession>
<sequence length="362" mass="38830">MRYSIAATVLMLATGCAGATGAAAQDKPARLKIGFVYIGSVGDGGWSYQHDQARKAIVKEFGDQVETTVLENVGAGPEAERSIEQLARAGNRLIFSTSIDYMDVTIKVAKKYPGVRFELATGTRREANVATYSARFYEGRTIEGTIAAKMSKAGVIGYVGSFPVPEVVSDINATMLAAQKINPDIKLRIVWVNSWFDPGKEADAAKALLDQGADVIMHGTDSAATMRVAQERGALAFAHNADMIKLGPKAQLTGIVADWTPYYLSRVRAALGNAWTSGATWGGLKDKMILMAPYTNMPEDVKTLAADTEAGIIDGSIRPFACPILDQDGKEVECKGGDRLDDGQVLGMNVFVKGIDDRLPEK</sequence>
<dbReference type="KEGG" id="rpb:RPB_1015"/>
<evidence type="ECO:0000313" key="5">
    <source>
        <dbReference type="Proteomes" id="UP000008809"/>
    </source>
</evidence>
<dbReference type="OrthoDB" id="9781639at2"/>
<feature type="signal peptide" evidence="2">
    <location>
        <begin position="1"/>
        <end position="19"/>
    </location>
</feature>
<dbReference type="Proteomes" id="UP000008809">
    <property type="component" value="Chromosome"/>
</dbReference>
<name>Q2J1D5_RHOP2</name>
<keyword evidence="1 2" id="KW-0732">Signal</keyword>
<feature type="chain" id="PRO_5004210908" evidence="2">
    <location>
        <begin position="20"/>
        <end position="362"/>
    </location>
</feature>
<dbReference type="InterPro" id="IPR052910">
    <property type="entry name" value="ABC-Purine-Binding"/>
</dbReference>
<dbReference type="EMBL" id="CP000250">
    <property type="protein sequence ID" value="ABD05725.1"/>
    <property type="molecule type" value="Genomic_DNA"/>
</dbReference>
<dbReference type="Gene3D" id="3.40.50.2300">
    <property type="match status" value="2"/>
</dbReference>
<dbReference type="HOGENOM" id="CLU_038813_2_0_5"/>
<organism evidence="4 5">
    <name type="scientific">Rhodopseudomonas palustris (strain HaA2)</name>
    <dbReference type="NCBI Taxonomy" id="316058"/>
    <lineage>
        <taxon>Bacteria</taxon>
        <taxon>Pseudomonadati</taxon>
        <taxon>Pseudomonadota</taxon>
        <taxon>Alphaproteobacteria</taxon>
        <taxon>Hyphomicrobiales</taxon>
        <taxon>Nitrobacteraceae</taxon>
        <taxon>Rhodopseudomonas</taxon>
    </lineage>
</organism>
<proteinExistence type="predicted"/>
<dbReference type="RefSeq" id="WP_011439914.1">
    <property type="nucleotide sequence ID" value="NC_007778.1"/>
</dbReference>
<dbReference type="GO" id="GO:0005886">
    <property type="term" value="C:plasma membrane"/>
    <property type="evidence" value="ECO:0007669"/>
    <property type="project" value="InterPro"/>
</dbReference>
<dbReference type="CDD" id="cd19963">
    <property type="entry name" value="PBP1_BMP-like"/>
    <property type="match status" value="1"/>
</dbReference>
<dbReference type="AlphaFoldDB" id="Q2J1D5"/>
<dbReference type="PANTHER" id="PTHR43208">
    <property type="entry name" value="ABC TRANSPORTER SUBSTRATE-BINDING PROTEIN"/>
    <property type="match status" value="1"/>
</dbReference>
<evidence type="ECO:0000256" key="1">
    <source>
        <dbReference type="ARBA" id="ARBA00022729"/>
    </source>
</evidence>
<dbReference type="eggNOG" id="COG1744">
    <property type="taxonomic scope" value="Bacteria"/>
</dbReference>
<dbReference type="Pfam" id="PF02608">
    <property type="entry name" value="Bmp"/>
    <property type="match status" value="1"/>
</dbReference>
<evidence type="ECO:0000259" key="3">
    <source>
        <dbReference type="Pfam" id="PF02608"/>
    </source>
</evidence>
<protein>
    <submittedName>
        <fullName evidence="4">Basic membrane lipoprotein</fullName>
    </submittedName>
</protein>
<reference evidence="4 5" key="1">
    <citation type="submission" date="2006-01" db="EMBL/GenBank/DDBJ databases">
        <title>Complete sequence of Rhodopseudomonas palustris HaA2.</title>
        <authorList>
            <consortium name="US DOE Joint Genome Institute"/>
            <person name="Copeland A."/>
            <person name="Lucas S."/>
            <person name="Lapidus A."/>
            <person name="Barry K."/>
            <person name="Detter J.C."/>
            <person name="Glavina T."/>
            <person name="Hammon N."/>
            <person name="Israni S."/>
            <person name="Pitluck S."/>
            <person name="Chain P."/>
            <person name="Malfatti S."/>
            <person name="Shin M."/>
            <person name="Vergez L."/>
            <person name="Schmutz J."/>
            <person name="Larimer F."/>
            <person name="Land M."/>
            <person name="Hauser L."/>
            <person name="Pelletier D.A."/>
            <person name="Kyrpides N."/>
            <person name="Anderson I."/>
            <person name="Oda Y."/>
            <person name="Harwood C.S."/>
            <person name="Richardson P."/>
        </authorList>
    </citation>
    <scope>NUCLEOTIDE SEQUENCE [LARGE SCALE GENOMIC DNA]</scope>
    <source>
        <strain evidence="4 5">HaA2</strain>
    </source>
</reference>
<gene>
    <name evidence="4" type="ordered locus">RPB_1015</name>
</gene>
<dbReference type="InterPro" id="IPR003760">
    <property type="entry name" value="PnrA-like"/>
</dbReference>
<dbReference type="STRING" id="316058.RPB_1015"/>
<feature type="domain" description="ABC transporter substrate-binding protein PnrA-like" evidence="3">
    <location>
        <begin position="32"/>
        <end position="303"/>
    </location>
</feature>
<evidence type="ECO:0000256" key="2">
    <source>
        <dbReference type="SAM" id="SignalP"/>
    </source>
</evidence>
<dbReference type="PROSITE" id="PS51257">
    <property type="entry name" value="PROKAR_LIPOPROTEIN"/>
    <property type="match status" value="1"/>
</dbReference>